<dbReference type="InterPro" id="IPR036397">
    <property type="entry name" value="RNaseH_sf"/>
</dbReference>
<name>A0AAF0UJ91_SOLVR</name>
<evidence type="ECO:0000313" key="4">
    <source>
        <dbReference type="Proteomes" id="UP001234989"/>
    </source>
</evidence>
<dbReference type="PANTHER" id="PTHR45835">
    <property type="entry name" value="YALI0A06105P"/>
    <property type="match status" value="1"/>
</dbReference>
<evidence type="ECO:0000259" key="2">
    <source>
        <dbReference type="Pfam" id="PF17921"/>
    </source>
</evidence>
<dbReference type="Proteomes" id="UP001234989">
    <property type="component" value="Chromosome 9"/>
</dbReference>
<dbReference type="AlphaFoldDB" id="A0AAF0UJ91"/>
<organism evidence="3 4">
    <name type="scientific">Solanum verrucosum</name>
    <dbReference type="NCBI Taxonomy" id="315347"/>
    <lineage>
        <taxon>Eukaryota</taxon>
        <taxon>Viridiplantae</taxon>
        <taxon>Streptophyta</taxon>
        <taxon>Embryophyta</taxon>
        <taxon>Tracheophyta</taxon>
        <taxon>Spermatophyta</taxon>
        <taxon>Magnoliopsida</taxon>
        <taxon>eudicotyledons</taxon>
        <taxon>Gunneridae</taxon>
        <taxon>Pentapetalae</taxon>
        <taxon>asterids</taxon>
        <taxon>lamiids</taxon>
        <taxon>Solanales</taxon>
        <taxon>Solanaceae</taxon>
        <taxon>Solanoideae</taxon>
        <taxon>Solaneae</taxon>
        <taxon>Solanum</taxon>
    </lineage>
</organism>
<dbReference type="PANTHER" id="PTHR45835:SF91">
    <property type="entry name" value="RETROTRANSPOSON, TY3-GYPSY SUBCLASS-LIKE PROTEIN"/>
    <property type="match status" value="1"/>
</dbReference>
<sequence>MHLAARGYLDDPFMGPYKQPNQQGSTQGHCEEPRTPRRCNTPDLERVEFEAFEGPGASTNEATYGPWTDSRTSRHPIHESYVGFVGPIRVLYTMIHPRGTLGRDIMALQDKKDSHVVVIGTLQVFHLEVYAFLDPWATLSFVTPYILVNINIGLEGLLKTFSVSTPVCDPFIARRANVVAETLNILSMGSVAHVEKEKKELAKDVHRLARLGVCLWTRADHQQRVEVSSQGGDGATKMYRDLHDVYWWNDMKRDIIDFVTKCPNCQHVNVEHQKPRGVTQEINIPTWKWEVINMDFIMGLSRTRKQHDSIWVIVDRFTMSAHLLAIKTTDSVEDYTRLYMSDIVRLHKVPLFIILDKGVTHEEGYEIWQESEAQSQVRRFRNKEVALVKVLWRRQPEEGATWEAEESMMAKYSHLFPFDSVSS</sequence>
<dbReference type="InterPro" id="IPR041588">
    <property type="entry name" value="Integrase_H2C2"/>
</dbReference>
<dbReference type="EMBL" id="CP133620">
    <property type="protein sequence ID" value="WMV46438.1"/>
    <property type="molecule type" value="Genomic_DNA"/>
</dbReference>
<evidence type="ECO:0000313" key="3">
    <source>
        <dbReference type="EMBL" id="WMV46438.1"/>
    </source>
</evidence>
<protein>
    <recommendedName>
        <fullName evidence="2">Integrase zinc-binding domain-containing protein</fullName>
    </recommendedName>
</protein>
<accession>A0AAF0UJ91</accession>
<evidence type="ECO:0000256" key="1">
    <source>
        <dbReference type="SAM" id="MobiDB-lite"/>
    </source>
</evidence>
<feature type="region of interest" description="Disordered" evidence="1">
    <location>
        <begin position="9"/>
        <end position="40"/>
    </location>
</feature>
<keyword evidence="4" id="KW-1185">Reference proteome</keyword>
<dbReference type="Gene3D" id="3.30.420.10">
    <property type="entry name" value="Ribonuclease H-like superfamily/Ribonuclease H"/>
    <property type="match status" value="1"/>
</dbReference>
<dbReference type="SUPFAM" id="SSF53098">
    <property type="entry name" value="Ribonuclease H-like"/>
    <property type="match status" value="1"/>
</dbReference>
<feature type="compositionally biased region" description="Polar residues" evidence="1">
    <location>
        <begin position="19"/>
        <end position="28"/>
    </location>
</feature>
<dbReference type="Gene3D" id="1.10.340.70">
    <property type="match status" value="1"/>
</dbReference>
<dbReference type="InterPro" id="IPR012337">
    <property type="entry name" value="RNaseH-like_sf"/>
</dbReference>
<gene>
    <name evidence="3" type="ORF">MTR67_039823</name>
</gene>
<reference evidence="3" key="1">
    <citation type="submission" date="2023-08" db="EMBL/GenBank/DDBJ databases">
        <title>A de novo genome assembly of Solanum verrucosum Schlechtendal, a Mexican diploid species geographically isolated from the other diploid A-genome species in potato relatives.</title>
        <authorList>
            <person name="Hosaka K."/>
        </authorList>
    </citation>
    <scope>NUCLEOTIDE SEQUENCE</scope>
    <source>
        <tissue evidence="3">Young leaves</tissue>
    </source>
</reference>
<dbReference type="Pfam" id="PF17921">
    <property type="entry name" value="Integrase_H2C2"/>
    <property type="match status" value="1"/>
</dbReference>
<proteinExistence type="predicted"/>
<dbReference type="GO" id="GO:0003676">
    <property type="term" value="F:nucleic acid binding"/>
    <property type="evidence" value="ECO:0007669"/>
    <property type="project" value="InterPro"/>
</dbReference>
<feature type="domain" description="Integrase zinc-binding" evidence="2">
    <location>
        <begin position="233"/>
        <end position="269"/>
    </location>
</feature>